<dbReference type="InterPro" id="IPR001245">
    <property type="entry name" value="Ser-Thr/Tyr_kinase_cat_dom"/>
</dbReference>
<dbReference type="SUPFAM" id="SSF49879">
    <property type="entry name" value="SMAD/FHA domain"/>
    <property type="match status" value="1"/>
</dbReference>
<dbReference type="InterPro" id="IPR050167">
    <property type="entry name" value="Ser_Thr_protein_kinase"/>
</dbReference>
<feature type="compositionally biased region" description="Polar residues" evidence="1">
    <location>
        <begin position="993"/>
        <end position="1003"/>
    </location>
</feature>
<gene>
    <name evidence="4" type="ORF">SNEC2469_LOCUS26918</name>
</gene>
<feature type="compositionally biased region" description="Basic and acidic residues" evidence="1">
    <location>
        <begin position="1064"/>
        <end position="1079"/>
    </location>
</feature>
<feature type="compositionally biased region" description="Basic and acidic residues" evidence="1">
    <location>
        <begin position="910"/>
        <end position="923"/>
    </location>
</feature>
<feature type="region of interest" description="Disordered" evidence="1">
    <location>
        <begin position="853"/>
        <end position="1155"/>
    </location>
</feature>
<feature type="compositionally biased region" description="Basic and acidic residues" evidence="1">
    <location>
        <begin position="853"/>
        <end position="879"/>
    </location>
</feature>
<dbReference type="SMART" id="SM00240">
    <property type="entry name" value="FHA"/>
    <property type="match status" value="1"/>
</dbReference>
<evidence type="ECO:0000259" key="2">
    <source>
        <dbReference type="PROSITE" id="PS50006"/>
    </source>
</evidence>
<dbReference type="PROSITE" id="PS50006">
    <property type="entry name" value="FHA_DOMAIN"/>
    <property type="match status" value="1"/>
</dbReference>
<dbReference type="InterPro" id="IPR008266">
    <property type="entry name" value="Tyr_kinase_AS"/>
</dbReference>
<dbReference type="GO" id="GO:0005524">
    <property type="term" value="F:ATP binding"/>
    <property type="evidence" value="ECO:0007669"/>
    <property type="project" value="InterPro"/>
</dbReference>
<evidence type="ECO:0000256" key="1">
    <source>
        <dbReference type="SAM" id="MobiDB-lite"/>
    </source>
</evidence>
<dbReference type="CDD" id="cd00060">
    <property type="entry name" value="FHA"/>
    <property type="match status" value="1"/>
</dbReference>
<dbReference type="PANTHER" id="PTHR23257">
    <property type="entry name" value="SERINE-THREONINE PROTEIN KINASE"/>
    <property type="match status" value="1"/>
</dbReference>
<sequence length="1411" mass="153725">MESGTAASMRFGQLGFIENSLIELQHIPMTQSELSCVVGTSWTRLLHMNRNRISCDLCLCSRVDVNFDWSEPYVMAYNSASAGIQRQDKWCMQGELSRSMPIPKVRTRPGHDETELKMMHSAAVMESLAGGGVGVATKILGLRERGAPWDHISQFAAMAKATAFEMPKETALEVCRCLAEAAMEAEAEAEAEAQEGQAIASLRTCAMSLLASAAARARDADSLDFPLCGLEMIAKTGLGWSAFSNMFLVAVFVQLQRCHQETQLQMSFEAAGRVSNVFVWASECHGDLVGKLAPAGRRVAGAAHRTLSKLHGQGAEDSMLAKLALLALNYPIAQRSSLTPFVWKNGMNSNGQAAAVVAVARAGAEQPWQFVLAPGEAVVLGRAADCDVVLQSRGVSGRHAVLRHRRVNEDTSEMCLEDTSTNGTGLASGSEWQPVRKGDSKALGQYSQILLPFNCKVHDQAVVLTVSNFGPGLPDAYDSRRKTGRWRYRGKLGEGALGVVHQAIDITGKLKGDVAIKVCKVTKGAKPTAKLRSAFILHREAQWSLRRLHNSSYKGFSEKKAALFARYLEDHTGRWSRDMDFDAERATFEAPEFRWDKFRPPETLPPHPYVAMEFVPGRTLHAALGWSRDQPVRREALLSQEEKQIVVRQAAEALVYLVEMGLIHRDFRTTNLMVSERKAGIRIHVIDLGHTILAESHQSRNKSAVVRCNWKEEEKKRFDWAPPEVKAKENFVNFAYPAHSFDVYSFGVLAVQLQTSGMQAARLAVSRLMGLEAGDRLSGALGLSQELLSRMLGDVSKRPNAEQIVEHLHGKTPEVVKPKIPEQVNGSRHDVHVSAATFVEDKKQDGAANGKLDAKVASDNGIDVHEDHPPKEEGAEKARRQQGGVVDDADIEEVVEGEMADDNDSNSSAEGKKETKETKETHRAQALQVPHAVLAVSPEQAETAEREPSLKRQAEADSHADEPAKKRREKKSKDSQTVQSEPDKISGKKPLETQASPQGQSAEADNRSMDLVGIAAGPAESAGESKRQRDPKMQPSPQPADTKRRKQDSSEHDQKAAELAAKAQDLRDAKRERIQERILLRQLGAGERRPRENPSPDAKNKPQPTSGAVVEDGASSYQKADRVAHVQEPRRIAFEVRNHQEAKKADRTDRTSSVATEQTAVNAVNVQKQIAQPQAELLGEPVLEVAQEPPVATPEEPDGKKADIKSQVSDNHQQLQSQMTAMYAWMQQQMSVLDNQAPKAEEDYLRTYALALQTQAQTGNLVQKEALSDPLGWAGQSLGVPAILSNPFLLQAAPAPTPCKAFPSAPLPSQLQTLPTPAACATSLTVPTVPTSLPVPIAVVPVRQAPSTPVPPKAPQVVMPKPGFAATPPASAHLNKAALLAQIPCKSGDSARAAMLAQIPCKSRGPFAPSH</sequence>
<dbReference type="OrthoDB" id="424200at2759"/>
<dbReference type="Gene3D" id="1.10.510.10">
    <property type="entry name" value="Transferase(Phosphotransferase) domain 1"/>
    <property type="match status" value="1"/>
</dbReference>
<feature type="domain" description="Protein kinase" evidence="3">
    <location>
        <begin position="486"/>
        <end position="812"/>
    </location>
</feature>
<comment type="caution">
    <text evidence="4">The sequence shown here is derived from an EMBL/GenBank/DDBJ whole genome shotgun (WGS) entry which is preliminary data.</text>
</comment>
<evidence type="ECO:0000259" key="3">
    <source>
        <dbReference type="PROSITE" id="PS50011"/>
    </source>
</evidence>
<protein>
    <submittedName>
        <fullName evidence="4">Uncharacterized protein</fullName>
    </submittedName>
</protein>
<keyword evidence="5" id="KW-1185">Reference proteome</keyword>
<feature type="compositionally biased region" description="Basic and acidic residues" evidence="1">
    <location>
        <begin position="1047"/>
        <end position="1056"/>
    </location>
</feature>
<dbReference type="InterPro" id="IPR000253">
    <property type="entry name" value="FHA_dom"/>
</dbReference>
<dbReference type="Gene3D" id="2.60.200.20">
    <property type="match status" value="1"/>
</dbReference>
<feature type="compositionally biased region" description="Acidic residues" evidence="1">
    <location>
        <begin position="887"/>
        <end position="904"/>
    </location>
</feature>
<dbReference type="GO" id="GO:0004672">
    <property type="term" value="F:protein kinase activity"/>
    <property type="evidence" value="ECO:0007669"/>
    <property type="project" value="InterPro"/>
</dbReference>
<feature type="compositionally biased region" description="Basic and acidic residues" evidence="1">
    <location>
        <begin position="943"/>
        <end position="964"/>
    </location>
</feature>
<organism evidence="4 5">
    <name type="scientific">Symbiodinium necroappetens</name>
    <dbReference type="NCBI Taxonomy" id="1628268"/>
    <lineage>
        <taxon>Eukaryota</taxon>
        <taxon>Sar</taxon>
        <taxon>Alveolata</taxon>
        <taxon>Dinophyceae</taxon>
        <taxon>Suessiales</taxon>
        <taxon>Symbiodiniaceae</taxon>
        <taxon>Symbiodinium</taxon>
    </lineage>
</organism>
<dbReference type="Pfam" id="PF00498">
    <property type="entry name" value="FHA"/>
    <property type="match status" value="1"/>
</dbReference>
<evidence type="ECO:0000313" key="5">
    <source>
        <dbReference type="Proteomes" id="UP000601435"/>
    </source>
</evidence>
<dbReference type="InterPro" id="IPR011009">
    <property type="entry name" value="Kinase-like_dom_sf"/>
</dbReference>
<proteinExistence type="predicted"/>
<dbReference type="InterPro" id="IPR000719">
    <property type="entry name" value="Prot_kinase_dom"/>
</dbReference>
<dbReference type="EMBL" id="CAJNJA010055797">
    <property type="protein sequence ID" value="CAE7856451.1"/>
    <property type="molecule type" value="Genomic_DNA"/>
</dbReference>
<evidence type="ECO:0000313" key="4">
    <source>
        <dbReference type="EMBL" id="CAE7856451.1"/>
    </source>
</evidence>
<feature type="compositionally biased region" description="Basic and acidic residues" evidence="1">
    <location>
        <begin position="981"/>
        <end position="991"/>
    </location>
</feature>
<feature type="compositionally biased region" description="Basic and acidic residues" evidence="1">
    <location>
        <begin position="1023"/>
        <end position="1032"/>
    </location>
</feature>
<feature type="domain" description="FHA" evidence="2">
    <location>
        <begin position="378"/>
        <end position="424"/>
    </location>
</feature>
<dbReference type="Pfam" id="PF07714">
    <property type="entry name" value="PK_Tyr_Ser-Thr"/>
    <property type="match status" value="1"/>
</dbReference>
<dbReference type="PROSITE" id="PS00109">
    <property type="entry name" value="PROTEIN_KINASE_TYR"/>
    <property type="match status" value="1"/>
</dbReference>
<reference evidence="4" key="1">
    <citation type="submission" date="2021-02" db="EMBL/GenBank/DDBJ databases">
        <authorList>
            <person name="Dougan E. K."/>
            <person name="Rhodes N."/>
            <person name="Thang M."/>
            <person name="Chan C."/>
        </authorList>
    </citation>
    <scope>NUCLEOTIDE SEQUENCE</scope>
</reference>
<dbReference type="SUPFAM" id="SSF56112">
    <property type="entry name" value="Protein kinase-like (PK-like)"/>
    <property type="match status" value="1"/>
</dbReference>
<feature type="region of interest" description="Disordered" evidence="1">
    <location>
        <begin position="1188"/>
        <end position="1215"/>
    </location>
</feature>
<feature type="compositionally biased region" description="Basic and acidic residues" evidence="1">
    <location>
        <begin position="1119"/>
        <end position="1150"/>
    </location>
</feature>
<dbReference type="InterPro" id="IPR008984">
    <property type="entry name" value="SMAD_FHA_dom_sf"/>
</dbReference>
<feature type="compositionally biased region" description="Basic and acidic residues" evidence="1">
    <location>
        <begin position="1086"/>
        <end position="1100"/>
    </location>
</feature>
<name>A0A813AA24_9DINO</name>
<feature type="compositionally biased region" description="Polar residues" evidence="1">
    <location>
        <begin position="1206"/>
        <end position="1215"/>
    </location>
</feature>
<dbReference type="PROSITE" id="PS50011">
    <property type="entry name" value="PROTEIN_KINASE_DOM"/>
    <property type="match status" value="1"/>
</dbReference>
<accession>A0A813AA24</accession>
<dbReference type="Proteomes" id="UP000601435">
    <property type="component" value="Unassembled WGS sequence"/>
</dbReference>